<keyword evidence="4" id="KW-0812">Transmembrane</keyword>
<dbReference type="Pfam" id="PF04577">
    <property type="entry name" value="Glyco_transf_61"/>
    <property type="match status" value="1"/>
</dbReference>
<evidence type="ECO:0000259" key="8">
    <source>
        <dbReference type="Pfam" id="PF04577"/>
    </source>
</evidence>
<dbReference type="OMA" id="WNDTYHT"/>
<evidence type="ECO:0000256" key="3">
    <source>
        <dbReference type="ARBA" id="ARBA00022679"/>
    </source>
</evidence>
<evidence type="ECO:0000256" key="6">
    <source>
        <dbReference type="ARBA" id="ARBA00023136"/>
    </source>
</evidence>
<keyword evidence="3" id="KW-0808">Transferase</keyword>
<evidence type="ECO:0000313" key="9">
    <source>
        <dbReference type="EMBL" id="EKD05407.1"/>
    </source>
</evidence>
<proteinExistence type="predicted"/>
<reference evidence="9 10" key="1">
    <citation type="journal article" date="2012" name="Eukaryot. Cell">
        <title>Genome sequence of the Trichosporon asahii environmental strain CBS 8904.</title>
        <authorList>
            <person name="Yang R.Y."/>
            <person name="Li H.T."/>
            <person name="Zhu H."/>
            <person name="Zhou G.P."/>
            <person name="Wang M."/>
            <person name="Wang L."/>
        </authorList>
    </citation>
    <scope>NUCLEOTIDE SEQUENCE [LARGE SCALE GENOMIC DNA]</scope>
    <source>
        <strain evidence="9 10">CBS 8904</strain>
    </source>
</reference>
<dbReference type="PANTHER" id="PTHR20961:SF38">
    <property type="entry name" value="PROTEIN O-LINKED-MANNOSE BETA-1,4-N-ACETYLGLUCOSAMINYLTRANSFERASE 2"/>
    <property type="match status" value="1"/>
</dbReference>
<dbReference type="GO" id="GO:0035269">
    <property type="term" value="P:protein O-linked glycosylation via mannose"/>
    <property type="evidence" value="ECO:0007669"/>
    <property type="project" value="TreeGrafter"/>
</dbReference>
<keyword evidence="6" id="KW-0472">Membrane</keyword>
<evidence type="ECO:0000256" key="7">
    <source>
        <dbReference type="ARBA" id="ARBA00023180"/>
    </source>
</evidence>
<keyword evidence="2" id="KW-0328">Glycosyltransferase</keyword>
<evidence type="ECO:0000256" key="4">
    <source>
        <dbReference type="ARBA" id="ARBA00022692"/>
    </source>
</evidence>
<dbReference type="GO" id="GO:0097363">
    <property type="term" value="F:protein O-acetylglucosaminyltransferase activity"/>
    <property type="evidence" value="ECO:0007669"/>
    <property type="project" value="TreeGrafter"/>
</dbReference>
<dbReference type="PANTHER" id="PTHR20961">
    <property type="entry name" value="GLYCOSYLTRANSFERASE"/>
    <property type="match status" value="1"/>
</dbReference>
<dbReference type="eggNOG" id="ENOG502RV66">
    <property type="taxonomic scope" value="Eukaryota"/>
</dbReference>
<dbReference type="GO" id="GO:0016020">
    <property type="term" value="C:membrane"/>
    <property type="evidence" value="ECO:0007669"/>
    <property type="project" value="UniProtKB-SubCell"/>
</dbReference>
<sequence>MAGLSPARGMRPTRRDLLVVILTLGLAYLYFSTPEVHKSVSSAASSSARLKALGLWHSTPERSFDASVTRPHQTTESLITHLRDHTPGWTVFEKVYLYDNKLYVVTEDKSKWPELRMMTSTGLPADNVPGNMEAREPKGDEITYITPEKALELWGDNIMRYEGMSYLWNDGQFIDHYYHFAAELFLGTWRVHATLDPHIDEKGHSSLEYPARAIFFHQDHLQWRDYSNFNSYMWDGLFPNSAMLFPRDMEDLGKITAHGSIKKAYQLEVAILADRSAAFRGEFTGPTARTVASANALGTVSRWWWEPIRRQMLRFSGVPEDVINRSLEGYGAVNPDFTEGTVDAPQYASLKPLAKPGDYKPVVTYISRPPPRRSLTGSSHAALVAALKEAAPKLGFELNIVNMGKLSKEEQVQLAARTTIMIGVHGNGLTHLVWMPPTPRSAVIELFCRGGFAKDYQWTAQALGIRHFAVQHDLVATSPKEFKVDYPDGDEGFQSDRITVDPQTVIDIIRVRLEGKSFASARNGPFRPADDLQPKGL</sequence>
<evidence type="ECO:0000256" key="1">
    <source>
        <dbReference type="ARBA" id="ARBA00004167"/>
    </source>
</evidence>
<protein>
    <recommendedName>
        <fullName evidence="8">Glycosyltransferase 61 catalytic domain-containing protein</fullName>
    </recommendedName>
</protein>
<accession>K1W0Q9</accession>
<dbReference type="GO" id="GO:0005783">
    <property type="term" value="C:endoplasmic reticulum"/>
    <property type="evidence" value="ECO:0007669"/>
    <property type="project" value="TreeGrafter"/>
</dbReference>
<dbReference type="Proteomes" id="UP000006757">
    <property type="component" value="Unassembled WGS sequence"/>
</dbReference>
<dbReference type="InParanoid" id="K1W0Q9"/>
<keyword evidence="10" id="KW-1185">Reference proteome</keyword>
<evidence type="ECO:0000256" key="5">
    <source>
        <dbReference type="ARBA" id="ARBA00022989"/>
    </source>
</evidence>
<keyword evidence="5" id="KW-1133">Transmembrane helix</keyword>
<gene>
    <name evidence="9" type="ORF">A1Q2_00309</name>
</gene>
<dbReference type="HOGENOM" id="CLU_033167_0_0_1"/>
<evidence type="ECO:0000256" key="2">
    <source>
        <dbReference type="ARBA" id="ARBA00022676"/>
    </source>
</evidence>
<organism evidence="9 10">
    <name type="scientific">Trichosporon asahii var. asahii (strain CBS 8904)</name>
    <name type="common">Yeast</name>
    <dbReference type="NCBI Taxonomy" id="1220162"/>
    <lineage>
        <taxon>Eukaryota</taxon>
        <taxon>Fungi</taxon>
        <taxon>Dikarya</taxon>
        <taxon>Basidiomycota</taxon>
        <taxon>Agaricomycotina</taxon>
        <taxon>Tremellomycetes</taxon>
        <taxon>Trichosporonales</taxon>
        <taxon>Trichosporonaceae</taxon>
        <taxon>Trichosporon</taxon>
    </lineage>
</organism>
<dbReference type="InterPro" id="IPR007657">
    <property type="entry name" value="Glycosyltransferase_61"/>
</dbReference>
<evidence type="ECO:0000313" key="10">
    <source>
        <dbReference type="Proteomes" id="UP000006757"/>
    </source>
</evidence>
<name>K1W0Q9_TRIAC</name>
<dbReference type="STRING" id="1220162.K1W0Q9"/>
<dbReference type="OrthoDB" id="529273at2759"/>
<feature type="domain" description="Glycosyltransferase 61 catalytic" evidence="8">
    <location>
        <begin position="352"/>
        <end position="438"/>
    </location>
</feature>
<dbReference type="InterPro" id="IPR049625">
    <property type="entry name" value="Glyco_transf_61_cat"/>
</dbReference>
<comment type="caution">
    <text evidence="9">The sequence shown here is derived from an EMBL/GenBank/DDBJ whole genome shotgun (WGS) entry which is preliminary data.</text>
</comment>
<keyword evidence="7" id="KW-0325">Glycoprotein</keyword>
<dbReference type="AlphaFoldDB" id="K1W0Q9"/>
<dbReference type="EMBL" id="AMBO01000092">
    <property type="protein sequence ID" value="EKD05407.1"/>
    <property type="molecule type" value="Genomic_DNA"/>
</dbReference>
<comment type="subcellular location">
    <subcellularLocation>
        <location evidence="1">Membrane</location>
        <topology evidence="1">Single-pass membrane protein</topology>
    </subcellularLocation>
</comment>